<keyword evidence="5" id="KW-1185">Reference proteome</keyword>
<feature type="region of interest" description="Disordered" evidence="2">
    <location>
        <begin position="35"/>
        <end position="75"/>
    </location>
</feature>
<dbReference type="PANTHER" id="PTHR10039:SF14">
    <property type="entry name" value="NACHT DOMAIN-CONTAINING PROTEIN"/>
    <property type="match status" value="1"/>
</dbReference>
<dbReference type="EMBL" id="ANPB02000012">
    <property type="protein sequence ID" value="KAF4473670.1"/>
    <property type="molecule type" value="Genomic_DNA"/>
</dbReference>
<dbReference type="GeneID" id="43612023"/>
<feature type="compositionally biased region" description="Basic residues" evidence="2">
    <location>
        <begin position="64"/>
        <end position="75"/>
    </location>
</feature>
<dbReference type="InParanoid" id="A0A7J6ID68"/>
<evidence type="ECO:0000256" key="1">
    <source>
        <dbReference type="ARBA" id="ARBA00022737"/>
    </source>
</evidence>
<keyword evidence="1" id="KW-0677">Repeat</keyword>
<reference evidence="4 5" key="1">
    <citation type="submission" date="2012-08" db="EMBL/GenBank/DDBJ databases">
        <authorList>
            <person name="Gan P.H.P."/>
            <person name="Ikeda K."/>
            <person name="Irieda H."/>
            <person name="Narusaka M."/>
            <person name="O'Connell R.J."/>
            <person name="Narusaka Y."/>
            <person name="Takano Y."/>
            <person name="Kubo Y."/>
            <person name="Shirasu K."/>
        </authorList>
    </citation>
    <scope>NUCLEOTIDE SEQUENCE [LARGE SCALE GENOMIC DNA]</scope>
    <source>
        <strain evidence="4 5">Nara gc5</strain>
    </source>
</reference>
<feature type="compositionally biased region" description="Basic and acidic residues" evidence="2">
    <location>
        <begin position="35"/>
        <end position="63"/>
    </location>
</feature>
<evidence type="ECO:0000256" key="2">
    <source>
        <dbReference type="SAM" id="MobiDB-lite"/>
    </source>
</evidence>
<dbReference type="Gene3D" id="3.40.50.300">
    <property type="entry name" value="P-loop containing nucleotide triphosphate hydrolases"/>
    <property type="match status" value="1"/>
</dbReference>
<dbReference type="RefSeq" id="XP_031875764.2">
    <property type="nucleotide sequence ID" value="XM_032027908.2"/>
</dbReference>
<evidence type="ECO:0000259" key="3">
    <source>
        <dbReference type="Pfam" id="PF24883"/>
    </source>
</evidence>
<organism evidence="4 5">
    <name type="scientific">Colletotrichum fructicola (strain Nara gc5)</name>
    <name type="common">Anthracnose fungus</name>
    <name type="synonym">Colletotrichum gloeosporioides (strain Nara gc5)</name>
    <dbReference type="NCBI Taxonomy" id="1213859"/>
    <lineage>
        <taxon>Eukaryota</taxon>
        <taxon>Fungi</taxon>
        <taxon>Dikarya</taxon>
        <taxon>Ascomycota</taxon>
        <taxon>Pezizomycotina</taxon>
        <taxon>Sordariomycetes</taxon>
        <taxon>Hypocreomycetidae</taxon>
        <taxon>Glomerellales</taxon>
        <taxon>Glomerellaceae</taxon>
        <taxon>Colletotrichum</taxon>
        <taxon>Colletotrichum gloeosporioides species complex</taxon>
    </lineage>
</organism>
<sequence length="441" mass="50551">MMRQKIEDQSIMDKEMHKEIRDEFVVASLERCAVEDDRKAAEEEREAARAEREQEELPKPKDKWKQRREKRQRLSGKRIKTIGTPMLKGKDKNSETNLLSIAHTPPSFLIRLLTRGTLDTQLRLFKDKTEADNHRNFSVRDDIRSERAPGTRKWLLEHSVFRDWKKRDCERPILWLNGKHGSGKSFLCGSAIDEISSEPPRKGVAFYFITKDKYWPRSHLLRNLASQLLSVLETLAIGELPPSIESFVPIWIGTAKVESLIHDLLQGLPMAFIFIDGLDEADYIDRPESIVQGGELLIFVKFLIKEAIHLLRKVLQVSVTADDIADDVPSYLCEKIQGPKDANDLFLKALICTSIPTEVAGSFLCAQMMLSELDDLSTETEDMENRITLIEKGLPRKMENLYFPLWNIVLSLLTFSKRPMRLSEIAKAIAIIRTPDGQNLN</sequence>
<dbReference type="InterPro" id="IPR056884">
    <property type="entry name" value="NPHP3-like_N"/>
</dbReference>
<dbReference type="Pfam" id="PF24883">
    <property type="entry name" value="NPHP3_N"/>
    <property type="match status" value="1"/>
</dbReference>
<evidence type="ECO:0000313" key="5">
    <source>
        <dbReference type="Proteomes" id="UP000011096"/>
    </source>
</evidence>
<dbReference type="Proteomes" id="UP000011096">
    <property type="component" value="Unassembled WGS sequence"/>
</dbReference>
<feature type="domain" description="Nephrocystin 3-like N-terminal" evidence="3">
    <location>
        <begin position="150"/>
        <end position="283"/>
    </location>
</feature>
<reference evidence="4 5" key="2">
    <citation type="submission" date="2020-04" db="EMBL/GenBank/DDBJ databases">
        <title>Genome sequencing and assembly of multiple isolates from the Colletotrichum gloeosporioides species complex.</title>
        <authorList>
            <person name="Gan P."/>
            <person name="Shirasu K."/>
        </authorList>
    </citation>
    <scope>NUCLEOTIDE SEQUENCE [LARGE SCALE GENOMIC DNA]</scope>
    <source>
        <strain evidence="4 5">Nara gc5</strain>
    </source>
</reference>
<comment type="caution">
    <text evidence="4">The sequence shown here is derived from an EMBL/GenBank/DDBJ whole genome shotgun (WGS) entry which is preliminary data.</text>
</comment>
<dbReference type="PANTHER" id="PTHR10039">
    <property type="entry name" value="AMELOGENIN"/>
    <property type="match status" value="1"/>
</dbReference>
<dbReference type="AlphaFoldDB" id="A0A7J6ID68"/>
<proteinExistence type="predicted"/>
<name>A0A7J6ID68_COLFN</name>
<evidence type="ECO:0000313" key="4">
    <source>
        <dbReference type="EMBL" id="KAF4473670.1"/>
    </source>
</evidence>
<protein>
    <submittedName>
        <fullName evidence="4">Vegetative incompatibility protein HET-E-1</fullName>
    </submittedName>
</protein>
<dbReference type="InterPro" id="IPR027417">
    <property type="entry name" value="P-loop_NTPase"/>
</dbReference>
<accession>A0A7J6ID68</accession>
<dbReference type="OrthoDB" id="4741884at2759"/>
<gene>
    <name evidence="4" type="ORF">CGGC5_v017291</name>
</gene>